<dbReference type="InterPro" id="IPR025857">
    <property type="entry name" value="MacB_PCD"/>
</dbReference>
<dbReference type="PANTHER" id="PTHR30572:SF4">
    <property type="entry name" value="ABC TRANSPORTER PERMEASE YTRF"/>
    <property type="match status" value="1"/>
</dbReference>
<evidence type="ECO:0000256" key="3">
    <source>
        <dbReference type="ARBA" id="ARBA00022692"/>
    </source>
</evidence>
<comment type="caution">
    <text evidence="10">The sequence shown here is derived from an EMBL/GenBank/DDBJ whole genome shotgun (WGS) entry which is preliminary data.</text>
</comment>
<dbReference type="Pfam" id="PF12704">
    <property type="entry name" value="MacB_PCD"/>
    <property type="match status" value="2"/>
</dbReference>
<comment type="subcellular location">
    <subcellularLocation>
        <location evidence="1">Cell membrane</location>
        <topology evidence="1">Multi-pass membrane protein</topology>
    </subcellularLocation>
</comment>
<keyword evidence="11" id="KW-1185">Reference proteome</keyword>
<feature type="transmembrane region" description="Helical" evidence="7">
    <location>
        <begin position="766"/>
        <end position="795"/>
    </location>
</feature>
<proteinExistence type="inferred from homology"/>
<feature type="domain" description="MacB-like periplasmic core" evidence="9">
    <location>
        <begin position="17"/>
        <end position="231"/>
    </location>
</feature>
<keyword evidence="5 7" id="KW-0472">Membrane</keyword>
<reference evidence="10" key="1">
    <citation type="journal article" date="2014" name="Int. J. Syst. Evol. Microbiol.">
        <title>Complete genome sequence of Corynebacterium casei LMG S-19264T (=DSM 44701T), isolated from a smear-ripened cheese.</title>
        <authorList>
            <consortium name="US DOE Joint Genome Institute (JGI-PGF)"/>
            <person name="Walter F."/>
            <person name="Albersmeier A."/>
            <person name="Kalinowski J."/>
            <person name="Ruckert C."/>
        </authorList>
    </citation>
    <scope>NUCLEOTIDE SEQUENCE</scope>
    <source>
        <strain evidence="10">CGMCC 4.5737</strain>
    </source>
</reference>
<dbReference type="Pfam" id="PF02687">
    <property type="entry name" value="FtsX"/>
    <property type="match status" value="2"/>
</dbReference>
<feature type="transmembrane region" description="Helical" evidence="7">
    <location>
        <begin position="307"/>
        <end position="331"/>
    </location>
</feature>
<dbReference type="InterPro" id="IPR050250">
    <property type="entry name" value="Macrolide_Exporter_MacB"/>
</dbReference>
<feature type="transmembrane region" description="Helical" evidence="7">
    <location>
        <begin position="351"/>
        <end position="377"/>
    </location>
</feature>
<dbReference type="EMBL" id="BMMK01000001">
    <property type="protein sequence ID" value="GGM33160.1"/>
    <property type="molecule type" value="Genomic_DNA"/>
</dbReference>
<feature type="transmembrane region" description="Helical" evidence="7">
    <location>
        <begin position="807"/>
        <end position="831"/>
    </location>
</feature>
<feature type="domain" description="MacB-like periplasmic core" evidence="9">
    <location>
        <begin position="490"/>
        <end position="690"/>
    </location>
</feature>
<evidence type="ECO:0000256" key="2">
    <source>
        <dbReference type="ARBA" id="ARBA00022475"/>
    </source>
</evidence>
<dbReference type="GO" id="GO:0022857">
    <property type="term" value="F:transmembrane transporter activity"/>
    <property type="evidence" value="ECO:0007669"/>
    <property type="project" value="TreeGrafter"/>
</dbReference>
<feature type="transmembrane region" description="Helical" evidence="7">
    <location>
        <begin position="407"/>
        <end position="427"/>
    </location>
</feature>
<keyword evidence="3 7" id="KW-0812">Transmembrane</keyword>
<dbReference type="RefSeq" id="WP_189052776.1">
    <property type="nucleotide sequence ID" value="NZ_BMMK01000001.1"/>
</dbReference>
<feature type="domain" description="ABC3 transporter permease C-terminal" evidence="8">
    <location>
        <begin position="266"/>
        <end position="385"/>
    </location>
</feature>
<evidence type="ECO:0000256" key="1">
    <source>
        <dbReference type="ARBA" id="ARBA00004651"/>
    </source>
</evidence>
<evidence type="ECO:0000256" key="7">
    <source>
        <dbReference type="SAM" id="Phobius"/>
    </source>
</evidence>
<comment type="similarity">
    <text evidence="6">Belongs to the ABC-4 integral membrane protein family.</text>
</comment>
<dbReference type="AlphaFoldDB" id="A0A8J3C8G6"/>
<reference evidence="10" key="2">
    <citation type="submission" date="2020-09" db="EMBL/GenBank/DDBJ databases">
        <authorList>
            <person name="Sun Q."/>
            <person name="Zhou Y."/>
        </authorList>
    </citation>
    <scope>NUCLEOTIDE SEQUENCE</scope>
    <source>
        <strain evidence="10">CGMCC 4.5737</strain>
    </source>
</reference>
<dbReference type="InterPro" id="IPR003838">
    <property type="entry name" value="ABC3_permease_C"/>
</dbReference>
<feature type="transmembrane region" description="Helical" evidence="7">
    <location>
        <begin position="495"/>
        <end position="514"/>
    </location>
</feature>
<dbReference type="PANTHER" id="PTHR30572">
    <property type="entry name" value="MEMBRANE COMPONENT OF TRANSPORTER-RELATED"/>
    <property type="match status" value="1"/>
</dbReference>
<keyword evidence="4 7" id="KW-1133">Transmembrane helix</keyword>
<sequence>MLRATLAGLKARTARLLLSSVAIALGVAFVTGTLVLGDAMTASLQEQFTKADRNIDVSITPARNGDSGAKPLTDEQLAAVRKVPGVSGAEPRLTVAVPIIGSDGKARMATGIAASSEHKLLPVDLKEGRFPERDSEVTVDQRTARVNDLKIGQQVEVLGKKDDQRKKFTVVGTYDRGIAMNQSFLYDQLMFMPNVLQSLIPDDAGGSGYSEIVAAAQSGVSQDQLAGEIRDALGSGVQVKTGQQAVADTMERVEKQSGGFTMFMLTFAVIALVVAAMVIYNTFTILIAQRTRELALLRCVGADRGQLFRSVLVEAVAMGLFASALGFVGGLGLSAGLQALLNAAGEGGGRVLLPVTPTTVLAALGVGVLVTVAAAVLPARRATTVAPIAALRSQPDSHDEVARTGKLRIATVVLLALAGAGALLLGGRVGQQAGVVIAGVGTMFLLAAVVALGPIIVGPLNRMLGALPGAVLGVPARLASANAGRNPKRTAATTAALMIGVTIVTLVTVVAASGKQSANDSVDRQMPADFQVSSMMYDRPLPADLPGKLAGAAGVDKAVPAATVYGQVGGKGSDFEQIDGVRGDGFGSVVRPKVTQGDLGKLGAGTVALDENKAQALNAKVGDTVPLKAEEGQPQQFRVVAIYSGKELPAAMVDLGSIQRIKPDAKAFDRVLVKLRQGVGAADGKAAVDKALSGLPTAQVVTAAEVKEQINKGVDSMLQFVWALIGMAVVIALFGIANTLSLSVLERTRESALLRALGFTRGQLRLMLLVESVLMALMGAVIGVALGTGFAWALLSMISGEEIAISLVMPFGQIGAMLLAALVAAIIAAVAPARRAARTSVVSAMATE</sequence>
<evidence type="ECO:0000259" key="9">
    <source>
        <dbReference type="Pfam" id="PF12704"/>
    </source>
</evidence>
<evidence type="ECO:0000256" key="5">
    <source>
        <dbReference type="ARBA" id="ARBA00023136"/>
    </source>
</evidence>
<evidence type="ECO:0000259" key="8">
    <source>
        <dbReference type="Pfam" id="PF02687"/>
    </source>
</evidence>
<gene>
    <name evidence="10" type="ORF">GCM10012275_00760</name>
</gene>
<evidence type="ECO:0000313" key="10">
    <source>
        <dbReference type="EMBL" id="GGM33160.1"/>
    </source>
</evidence>
<name>A0A8J3C8G6_9PSEU</name>
<evidence type="ECO:0000256" key="6">
    <source>
        <dbReference type="ARBA" id="ARBA00038076"/>
    </source>
</evidence>
<accession>A0A8J3C8G6</accession>
<organism evidence="10 11">
    <name type="scientific">Longimycelium tulufanense</name>
    <dbReference type="NCBI Taxonomy" id="907463"/>
    <lineage>
        <taxon>Bacteria</taxon>
        <taxon>Bacillati</taxon>
        <taxon>Actinomycetota</taxon>
        <taxon>Actinomycetes</taxon>
        <taxon>Pseudonocardiales</taxon>
        <taxon>Pseudonocardiaceae</taxon>
        <taxon>Longimycelium</taxon>
    </lineage>
</organism>
<protein>
    <submittedName>
        <fullName evidence="10">ABC transporter substrate-binding protein</fullName>
    </submittedName>
</protein>
<feature type="transmembrane region" description="Helical" evidence="7">
    <location>
        <begin position="433"/>
        <end position="457"/>
    </location>
</feature>
<feature type="transmembrane region" description="Helical" evidence="7">
    <location>
        <begin position="720"/>
        <end position="745"/>
    </location>
</feature>
<dbReference type="Proteomes" id="UP000637578">
    <property type="component" value="Unassembled WGS sequence"/>
</dbReference>
<evidence type="ECO:0000256" key="4">
    <source>
        <dbReference type="ARBA" id="ARBA00022989"/>
    </source>
</evidence>
<evidence type="ECO:0000313" key="11">
    <source>
        <dbReference type="Proteomes" id="UP000637578"/>
    </source>
</evidence>
<feature type="domain" description="ABC3 transporter permease C-terminal" evidence="8">
    <location>
        <begin position="723"/>
        <end position="840"/>
    </location>
</feature>
<feature type="transmembrane region" description="Helical" evidence="7">
    <location>
        <begin position="260"/>
        <end position="286"/>
    </location>
</feature>
<dbReference type="GO" id="GO:0005886">
    <property type="term" value="C:plasma membrane"/>
    <property type="evidence" value="ECO:0007669"/>
    <property type="project" value="UniProtKB-SubCell"/>
</dbReference>
<keyword evidence="2" id="KW-1003">Cell membrane</keyword>